<dbReference type="EC" id="2.7.7.87" evidence="3"/>
<dbReference type="PANTHER" id="PTHR17490">
    <property type="entry name" value="SUA5"/>
    <property type="match status" value="1"/>
</dbReference>
<keyword evidence="6" id="KW-0819">tRNA processing</keyword>
<reference evidence="13 14" key="1">
    <citation type="submission" date="2023-06" db="EMBL/GenBank/DDBJ databases">
        <title>Rock-solubilizing bacteria, Microbacterium invictum, promotes re-establishment of vegetation in rocky wasteland by accelerating rock bio-weathering and reshaping soil bacterial community.</title>
        <authorList>
            <person name="Liu C."/>
        </authorList>
    </citation>
    <scope>NUCLEOTIDE SEQUENCE [LARGE SCALE GENOMIC DNA]</scope>
    <source>
        <strain evidence="13 14">X-18</strain>
    </source>
</reference>
<evidence type="ECO:0000256" key="8">
    <source>
        <dbReference type="ARBA" id="ARBA00022741"/>
    </source>
</evidence>
<gene>
    <name evidence="13" type="ORF">T9R20_11795</name>
</gene>
<evidence type="ECO:0000256" key="2">
    <source>
        <dbReference type="ARBA" id="ARBA00007663"/>
    </source>
</evidence>
<dbReference type="RefSeq" id="WP_322409499.1">
    <property type="nucleotide sequence ID" value="NZ_CP139779.1"/>
</dbReference>
<evidence type="ECO:0000256" key="9">
    <source>
        <dbReference type="ARBA" id="ARBA00022840"/>
    </source>
</evidence>
<dbReference type="InterPro" id="IPR050156">
    <property type="entry name" value="TC-AMP_synthase_SUA5"/>
</dbReference>
<evidence type="ECO:0000256" key="3">
    <source>
        <dbReference type="ARBA" id="ARBA00012584"/>
    </source>
</evidence>
<evidence type="ECO:0000259" key="12">
    <source>
        <dbReference type="PROSITE" id="PS51163"/>
    </source>
</evidence>
<evidence type="ECO:0000256" key="4">
    <source>
        <dbReference type="ARBA" id="ARBA00022490"/>
    </source>
</evidence>
<proteinExistence type="inferred from homology"/>
<comment type="subcellular location">
    <subcellularLocation>
        <location evidence="1">Cytoplasm</location>
    </subcellularLocation>
</comment>
<sequence length="231" mass="24354">MSTLFDCRDDEQLLPGMRQARQAISRGDLVVMPTDTVYGVAADAFNARAVQRLLDAKGRGRQSPPPVLVAGQATLRALVAEVPEPVERLVAEFWPGGLTIVLPSQPSLSWDLGETHGTVAVRMPAHRIALELLEETGPLAVSSANLTGRPAAVEIGEAQAMLGESIDVYLDGGPADVGVASTILDATSLVVRGAEPRVRILRDGAIARDRLREVLGDLLEDAEPAAPDGTG</sequence>
<accession>A0ABZ0V7U5</accession>
<evidence type="ECO:0000313" key="14">
    <source>
        <dbReference type="Proteomes" id="UP001324533"/>
    </source>
</evidence>
<evidence type="ECO:0000256" key="1">
    <source>
        <dbReference type="ARBA" id="ARBA00004496"/>
    </source>
</evidence>
<dbReference type="EMBL" id="CP139779">
    <property type="protein sequence ID" value="WQB69381.1"/>
    <property type="molecule type" value="Genomic_DNA"/>
</dbReference>
<evidence type="ECO:0000256" key="7">
    <source>
        <dbReference type="ARBA" id="ARBA00022695"/>
    </source>
</evidence>
<comment type="catalytic activity">
    <reaction evidence="11">
        <text>L-threonine + hydrogencarbonate + ATP = L-threonylcarbamoyladenylate + diphosphate + H2O</text>
        <dbReference type="Rhea" id="RHEA:36407"/>
        <dbReference type="ChEBI" id="CHEBI:15377"/>
        <dbReference type="ChEBI" id="CHEBI:17544"/>
        <dbReference type="ChEBI" id="CHEBI:30616"/>
        <dbReference type="ChEBI" id="CHEBI:33019"/>
        <dbReference type="ChEBI" id="CHEBI:57926"/>
        <dbReference type="ChEBI" id="CHEBI:73682"/>
        <dbReference type="EC" id="2.7.7.87"/>
    </reaction>
</comment>
<keyword evidence="4" id="KW-0963">Cytoplasm</keyword>
<feature type="domain" description="YrdC-like" evidence="12">
    <location>
        <begin position="14"/>
        <end position="206"/>
    </location>
</feature>
<keyword evidence="14" id="KW-1185">Reference proteome</keyword>
<dbReference type="NCBIfam" id="TIGR00057">
    <property type="entry name" value="L-threonylcarbamoyladenylate synthase"/>
    <property type="match status" value="1"/>
</dbReference>
<dbReference type="PROSITE" id="PS51163">
    <property type="entry name" value="YRDC"/>
    <property type="match status" value="1"/>
</dbReference>
<protein>
    <recommendedName>
        <fullName evidence="10">L-threonylcarbamoyladenylate synthase</fullName>
        <ecNumber evidence="3">2.7.7.87</ecNumber>
    </recommendedName>
    <alternativeName>
        <fullName evidence="10">L-threonylcarbamoyladenylate synthase</fullName>
    </alternativeName>
</protein>
<dbReference type="InterPro" id="IPR006070">
    <property type="entry name" value="Sua5-like_dom"/>
</dbReference>
<evidence type="ECO:0000256" key="5">
    <source>
        <dbReference type="ARBA" id="ARBA00022679"/>
    </source>
</evidence>
<evidence type="ECO:0000256" key="11">
    <source>
        <dbReference type="ARBA" id="ARBA00048366"/>
    </source>
</evidence>
<evidence type="ECO:0000256" key="6">
    <source>
        <dbReference type="ARBA" id="ARBA00022694"/>
    </source>
</evidence>
<evidence type="ECO:0000313" key="13">
    <source>
        <dbReference type="EMBL" id="WQB69381.1"/>
    </source>
</evidence>
<dbReference type="Pfam" id="PF01300">
    <property type="entry name" value="Sua5_yciO_yrdC"/>
    <property type="match status" value="1"/>
</dbReference>
<organism evidence="13 14">
    <name type="scientific">Microbacterium invictum</name>
    <dbReference type="NCBI Taxonomy" id="515415"/>
    <lineage>
        <taxon>Bacteria</taxon>
        <taxon>Bacillati</taxon>
        <taxon>Actinomycetota</taxon>
        <taxon>Actinomycetes</taxon>
        <taxon>Micrococcales</taxon>
        <taxon>Microbacteriaceae</taxon>
        <taxon>Microbacterium</taxon>
    </lineage>
</organism>
<keyword evidence="7 13" id="KW-0548">Nucleotidyltransferase</keyword>
<keyword evidence="8" id="KW-0547">Nucleotide-binding</keyword>
<keyword evidence="9" id="KW-0067">ATP-binding</keyword>
<dbReference type="Proteomes" id="UP001324533">
    <property type="component" value="Chromosome"/>
</dbReference>
<dbReference type="SUPFAM" id="SSF55821">
    <property type="entry name" value="YrdC/RibB"/>
    <property type="match status" value="1"/>
</dbReference>
<name>A0ABZ0V7U5_9MICO</name>
<evidence type="ECO:0000256" key="10">
    <source>
        <dbReference type="ARBA" id="ARBA00029774"/>
    </source>
</evidence>
<keyword evidence="5 13" id="KW-0808">Transferase</keyword>
<dbReference type="InterPro" id="IPR017945">
    <property type="entry name" value="DHBP_synth_RibB-like_a/b_dom"/>
</dbReference>
<dbReference type="PANTHER" id="PTHR17490:SF16">
    <property type="entry name" value="THREONYLCARBAMOYL-AMP SYNTHASE"/>
    <property type="match status" value="1"/>
</dbReference>
<comment type="similarity">
    <text evidence="2">Belongs to the SUA5 family.</text>
</comment>
<dbReference type="GO" id="GO:0061710">
    <property type="term" value="F:L-threonylcarbamoyladenylate synthase"/>
    <property type="evidence" value="ECO:0007669"/>
    <property type="project" value="UniProtKB-EC"/>
</dbReference>
<dbReference type="Gene3D" id="3.90.870.10">
    <property type="entry name" value="DHBP synthase"/>
    <property type="match status" value="1"/>
</dbReference>